<evidence type="ECO:0000256" key="2">
    <source>
        <dbReference type="ARBA" id="ARBA00010876"/>
    </source>
</evidence>
<dbReference type="STRING" id="2741.SAMN04489866_10537"/>
<dbReference type="EMBL" id="FNAF01000005">
    <property type="protein sequence ID" value="SDD64619.1"/>
    <property type="molecule type" value="Genomic_DNA"/>
</dbReference>
<organism evidence="6 7">
    <name type="scientific">Peptococcus niger</name>
    <dbReference type="NCBI Taxonomy" id="2741"/>
    <lineage>
        <taxon>Bacteria</taxon>
        <taxon>Bacillati</taxon>
        <taxon>Bacillota</taxon>
        <taxon>Clostridia</taxon>
        <taxon>Eubacteriales</taxon>
        <taxon>Peptococcaceae</taxon>
        <taxon>Peptococcus</taxon>
    </lineage>
</organism>
<dbReference type="InterPro" id="IPR020103">
    <property type="entry name" value="PsdUridine_synth_cat_dom_sf"/>
</dbReference>
<sequence length="315" mass="34681">MKRLTVSVGQEDAGRRLGDYLRNPMGCSKRLVSRLKNEPQGIMVNGLQVTVRYVLAAGDRVSIAQGPVRPLTMPVERRPLEIIYEDDFLLVINKPPQTAMYPRYRGEAGALSGAVLGHLARHGEPLGYFPHYRLDRDTTGLAVFAKSAWAAARLAGQPARKVYAAEVFGQVPAAGSLTLPLAKDVGGLGRIWAHHAGKPARTCFQRAFYTDDRLFSGALIYLPTGRRHQIRAHFAQSGHPLLGDRAYGGPLLHHAHPALHVPYLQVAHPYDGRTLSLFHPLPASWSSSWPPAYRKEAPYVDYLTEALCRCASPAQ</sequence>
<dbReference type="Gene3D" id="3.30.2350.10">
    <property type="entry name" value="Pseudouridine synthase"/>
    <property type="match status" value="1"/>
</dbReference>
<dbReference type="InterPro" id="IPR006145">
    <property type="entry name" value="PsdUridine_synth_RsuA/RluA"/>
</dbReference>
<evidence type="ECO:0000256" key="3">
    <source>
        <dbReference type="ARBA" id="ARBA00031870"/>
    </source>
</evidence>
<dbReference type="GO" id="GO:0000455">
    <property type="term" value="P:enzyme-directed rRNA pseudouridine synthesis"/>
    <property type="evidence" value="ECO:0007669"/>
    <property type="project" value="TreeGrafter"/>
</dbReference>
<evidence type="ECO:0000313" key="6">
    <source>
        <dbReference type="EMBL" id="SDD64619.1"/>
    </source>
</evidence>
<dbReference type="GO" id="GO:0140098">
    <property type="term" value="F:catalytic activity, acting on RNA"/>
    <property type="evidence" value="ECO:0007669"/>
    <property type="project" value="UniProtKB-ARBA"/>
</dbReference>
<dbReference type="PANTHER" id="PTHR21600">
    <property type="entry name" value="MITOCHONDRIAL RNA PSEUDOURIDINE SYNTHASE"/>
    <property type="match status" value="1"/>
</dbReference>
<comment type="similarity">
    <text evidence="2">Belongs to the pseudouridine synthase RluA family.</text>
</comment>
<accession>A0A1G6WFP7</accession>
<evidence type="ECO:0000259" key="5">
    <source>
        <dbReference type="Pfam" id="PF00849"/>
    </source>
</evidence>
<dbReference type="Proteomes" id="UP000198995">
    <property type="component" value="Unassembled WGS sequence"/>
</dbReference>
<dbReference type="RefSeq" id="WP_091791712.1">
    <property type="nucleotide sequence ID" value="NZ_FNAF01000005.1"/>
</dbReference>
<keyword evidence="7" id="KW-1185">Reference proteome</keyword>
<dbReference type="GO" id="GO:0003723">
    <property type="term" value="F:RNA binding"/>
    <property type="evidence" value="ECO:0007669"/>
    <property type="project" value="InterPro"/>
</dbReference>
<gene>
    <name evidence="6" type="ORF">SAMN04489866_10537</name>
</gene>
<evidence type="ECO:0000313" key="7">
    <source>
        <dbReference type="Proteomes" id="UP000198995"/>
    </source>
</evidence>
<dbReference type="CDD" id="cd02869">
    <property type="entry name" value="PseudoU_synth_RluA_like"/>
    <property type="match status" value="1"/>
</dbReference>
<proteinExistence type="inferred from homology"/>
<feature type="domain" description="Pseudouridine synthase RsuA/RluA-like" evidence="5">
    <location>
        <begin position="89"/>
        <end position="236"/>
    </location>
</feature>
<dbReference type="GO" id="GO:0009982">
    <property type="term" value="F:pseudouridine synthase activity"/>
    <property type="evidence" value="ECO:0007669"/>
    <property type="project" value="InterPro"/>
</dbReference>
<dbReference type="OrthoDB" id="9807829at2"/>
<comment type="catalytic activity">
    <reaction evidence="1">
        <text>a uridine in RNA = a pseudouridine in RNA</text>
        <dbReference type="Rhea" id="RHEA:48348"/>
        <dbReference type="Rhea" id="RHEA-COMP:12068"/>
        <dbReference type="Rhea" id="RHEA-COMP:12069"/>
        <dbReference type="ChEBI" id="CHEBI:65314"/>
        <dbReference type="ChEBI" id="CHEBI:65315"/>
    </reaction>
</comment>
<protein>
    <recommendedName>
        <fullName evidence="3">RNA pseudouridylate synthase</fullName>
    </recommendedName>
    <alternativeName>
        <fullName evidence="4">RNA-uridine isomerase</fullName>
    </alternativeName>
</protein>
<name>A0A1G6WFP7_PEPNI</name>
<evidence type="ECO:0000256" key="4">
    <source>
        <dbReference type="ARBA" id="ARBA00033164"/>
    </source>
</evidence>
<reference evidence="6 7" key="1">
    <citation type="submission" date="2016-10" db="EMBL/GenBank/DDBJ databases">
        <authorList>
            <person name="de Groot N.N."/>
        </authorList>
    </citation>
    <scope>NUCLEOTIDE SEQUENCE [LARGE SCALE GENOMIC DNA]</scope>
    <source>
        <strain evidence="6 7">DSM 20475</strain>
    </source>
</reference>
<dbReference type="InterPro" id="IPR050188">
    <property type="entry name" value="RluA_PseudoU_synthase"/>
</dbReference>
<evidence type="ECO:0000256" key="1">
    <source>
        <dbReference type="ARBA" id="ARBA00000073"/>
    </source>
</evidence>
<dbReference type="SUPFAM" id="SSF55120">
    <property type="entry name" value="Pseudouridine synthase"/>
    <property type="match status" value="1"/>
</dbReference>
<dbReference type="AlphaFoldDB" id="A0A1G6WFP7"/>
<dbReference type="Pfam" id="PF00849">
    <property type="entry name" value="PseudoU_synth_2"/>
    <property type="match status" value="1"/>
</dbReference>
<dbReference type="PANTHER" id="PTHR21600:SF87">
    <property type="entry name" value="RNA PSEUDOURIDYLATE SYNTHASE DOMAIN-CONTAINING PROTEIN 1"/>
    <property type="match status" value="1"/>
</dbReference>